<dbReference type="NCBIfam" id="NF009732">
    <property type="entry name" value="PRK13255.1"/>
    <property type="match status" value="1"/>
</dbReference>
<dbReference type="EC" id="2.1.1.67" evidence="4"/>
<evidence type="ECO:0000256" key="6">
    <source>
        <dbReference type="ARBA" id="ARBA00022603"/>
    </source>
</evidence>
<gene>
    <name evidence="9" type="ORF">FHR87_001145</name>
</gene>
<dbReference type="RefSeq" id="WP_183165738.1">
    <property type="nucleotide sequence ID" value="NZ_JACHXI010000004.1"/>
</dbReference>
<dbReference type="PROSITE" id="PS51585">
    <property type="entry name" value="SAM_MT_TPMT"/>
    <property type="match status" value="1"/>
</dbReference>
<keyword evidence="6 9" id="KW-0489">Methyltransferase</keyword>
<reference evidence="9 10" key="1">
    <citation type="submission" date="2020-08" db="EMBL/GenBank/DDBJ databases">
        <title>Genomic Encyclopedia of Type Strains, Phase III (KMG-III): the genomes of soil and plant-associated and newly described type strains.</title>
        <authorList>
            <person name="Whitman W."/>
        </authorList>
    </citation>
    <scope>NUCLEOTIDE SEQUENCE [LARGE SCALE GENOMIC DNA]</scope>
    <source>
        <strain evidence="9 10">CECT 4462</strain>
    </source>
</reference>
<name>A0A839SZK3_AZOMA</name>
<dbReference type="EMBL" id="JACHXI010000004">
    <property type="protein sequence ID" value="MBB3102757.1"/>
    <property type="molecule type" value="Genomic_DNA"/>
</dbReference>
<dbReference type="PIRSF" id="PIRSF023956">
    <property type="entry name" value="Thiopurine_S-methyltransferase"/>
    <property type="match status" value="1"/>
</dbReference>
<dbReference type="GO" id="GO:0032259">
    <property type="term" value="P:methylation"/>
    <property type="evidence" value="ECO:0007669"/>
    <property type="project" value="UniProtKB-KW"/>
</dbReference>
<dbReference type="GO" id="GO:0008119">
    <property type="term" value="F:thiopurine S-methyltransferase activity"/>
    <property type="evidence" value="ECO:0007669"/>
    <property type="project" value="UniProtKB-EC"/>
</dbReference>
<evidence type="ECO:0000256" key="3">
    <source>
        <dbReference type="ARBA" id="ARBA00008145"/>
    </source>
</evidence>
<keyword evidence="10" id="KW-1185">Reference proteome</keyword>
<dbReference type="InterPro" id="IPR025835">
    <property type="entry name" value="Thiopurine_S-MeTrfase"/>
</dbReference>
<comment type="subcellular location">
    <subcellularLocation>
        <location evidence="2">Cytoplasm</location>
    </subcellularLocation>
</comment>
<evidence type="ECO:0000313" key="10">
    <source>
        <dbReference type="Proteomes" id="UP000549250"/>
    </source>
</evidence>
<comment type="catalytic activity">
    <reaction evidence="1">
        <text>S-adenosyl-L-methionine + a thiopurine = S-adenosyl-L-homocysteine + a thiopurine S-methylether.</text>
        <dbReference type="EC" id="2.1.1.67"/>
    </reaction>
</comment>
<evidence type="ECO:0000256" key="4">
    <source>
        <dbReference type="ARBA" id="ARBA00011905"/>
    </source>
</evidence>
<dbReference type="Gene3D" id="3.40.50.150">
    <property type="entry name" value="Vaccinia Virus protein VP39"/>
    <property type="match status" value="1"/>
</dbReference>
<proteinExistence type="inferred from homology"/>
<comment type="similarity">
    <text evidence="3">Belongs to the class I-like SAM-binding methyltransferase superfamily. TPMT family.</text>
</comment>
<accession>A0A839SZK3</accession>
<dbReference type="AlphaFoldDB" id="A0A839SZK3"/>
<dbReference type="GO" id="GO:0005737">
    <property type="term" value="C:cytoplasm"/>
    <property type="evidence" value="ECO:0007669"/>
    <property type="project" value="UniProtKB-SubCell"/>
</dbReference>
<organism evidence="9 10">
    <name type="scientific">Azomonas macrocytogenes</name>
    <name type="common">Azotobacter macrocytogenes</name>
    <dbReference type="NCBI Taxonomy" id="69962"/>
    <lineage>
        <taxon>Bacteria</taxon>
        <taxon>Pseudomonadati</taxon>
        <taxon>Pseudomonadota</taxon>
        <taxon>Gammaproteobacteria</taxon>
        <taxon>Pseudomonadales</taxon>
        <taxon>Pseudomonadaceae</taxon>
        <taxon>Azomonas</taxon>
    </lineage>
</organism>
<keyword evidence="8" id="KW-0949">S-adenosyl-L-methionine</keyword>
<sequence>MNNQQRWKAKWKKNDIAFHQDNINPLLEQFWPQLSLSTGDTVLVPLCGKSLDMNWLSLMGYKVIGIEFSDIAIKAYFDALSVTPSRQQQGRFTRWWHGDTEIWRGDLFNLAENDVREVSAIYDCAALTALSPSRRIKYVQHIANILPEHGQILLLTTESTNEEQIDSASEIDEEVNDLYKSLYTIKLLYGQHCIKKDPAYPDEPASALEEKVYWMKTHTHNYSH</sequence>
<evidence type="ECO:0000256" key="8">
    <source>
        <dbReference type="ARBA" id="ARBA00022691"/>
    </source>
</evidence>
<evidence type="ECO:0000256" key="7">
    <source>
        <dbReference type="ARBA" id="ARBA00022679"/>
    </source>
</evidence>
<dbReference type="InterPro" id="IPR029063">
    <property type="entry name" value="SAM-dependent_MTases_sf"/>
</dbReference>
<protein>
    <recommendedName>
        <fullName evidence="4">thiopurine S-methyltransferase</fullName>
        <ecNumber evidence="4">2.1.1.67</ecNumber>
    </recommendedName>
</protein>
<keyword evidence="5" id="KW-0963">Cytoplasm</keyword>
<evidence type="ECO:0000256" key="5">
    <source>
        <dbReference type="ARBA" id="ARBA00022490"/>
    </source>
</evidence>
<keyword evidence="7 9" id="KW-0808">Transferase</keyword>
<dbReference type="Pfam" id="PF05724">
    <property type="entry name" value="TPMT"/>
    <property type="match status" value="1"/>
</dbReference>
<evidence type="ECO:0000256" key="2">
    <source>
        <dbReference type="ARBA" id="ARBA00004496"/>
    </source>
</evidence>
<evidence type="ECO:0000313" key="9">
    <source>
        <dbReference type="EMBL" id="MBB3102757.1"/>
    </source>
</evidence>
<dbReference type="InterPro" id="IPR008854">
    <property type="entry name" value="TPMT"/>
</dbReference>
<evidence type="ECO:0000256" key="1">
    <source>
        <dbReference type="ARBA" id="ARBA00000903"/>
    </source>
</evidence>
<dbReference type="PANTHER" id="PTHR10259:SF11">
    <property type="entry name" value="THIOPURINE S-METHYLTRANSFERASE"/>
    <property type="match status" value="1"/>
</dbReference>
<dbReference type="FunFam" id="3.40.50.150:FF:000101">
    <property type="entry name" value="Thiopurine S-methyltransferase"/>
    <property type="match status" value="1"/>
</dbReference>
<dbReference type="PANTHER" id="PTHR10259">
    <property type="entry name" value="THIOPURINE S-METHYLTRANSFERASE"/>
    <property type="match status" value="1"/>
</dbReference>
<comment type="caution">
    <text evidence="9">The sequence shown here is derived from an EMBL/GenBank/DDBJ whole genome shotgun (WGS) entry which is preliminary data.</text>
</comment>
<dbReference type="SUPFAM" id="SSF53335">
    <property type="entry name" value="S-adenosyl-L-methionine-dependent methyltransferases"/>
    <property type="match status" value="1"/>
</dbReference>
<dbReference type="Proteomes" id="UP000549250">
    <property type="component" value="Unassembled WGS sequence"/>
</dbReference>